<dbReference type="EMBL" id="JABANE010000018">
    <property type="protein sequence ID" value="NME68067.1"/>
    <property type="molecule type" value="Genomic_DNA"/>
</dbReference>
<keyword evidence="3" id="KW-1185">Reference proteome</keyword>
<name>A0A7X9P3T9_9BACT</name>
<evidence type="ECO:0000313" key="3">
    <source>
        <dbReference type="Proteomes" id="UP000576082"/>
    </source>
</evidence>
<gene>
    <name evidence="2" type="ORF">HHU12_08855</name>
</gene>
<keyword evidence="1" id="KW-0812">Transmembrane</keyword>
<feature type="transmembrane region" description="Helical" evidence="1">
    <location>
        <begin position="7"/>
        <end position="29"/>
    </location>
</feature>
<reference evidence="2 3" key="1">
    <citation type="submission" date="2020-04" db="EMBL/GenBank/DDBJ databases">
        <title>Flammeovirga sp. SR4, a novel species isolated from seawater.</title>
        <authorList>
            <person name="Wang X."/>
        </authorList>
    </citation>
    <scope>NUCLEOTIDE SEQUENCE [LARGE SCALE GENOMIC DNA]</scope>
    <source>
        <strain evidence="2 3">ATCC 23126</strain>
    </source>
</reference>
<dbReference type="AlphaFoldDB" id="A0A7X9P3T9"/>
<evidence type="ECO:0000313" key="2">
    <source>
        <dbReference type="EMBL" id="NME68067.1"/>
    </source>
</evidence>
<proteinExistence type="predicted"/>
<comment type="caution">
    <text evidence="2">The sequence shown here is derived from an EMBL/GenBank/DDBJ whole genome shotgun (WGS) entry which is preliminary data.</text>
</comment>
<accession>A0A7X9P3T9</accession>
<protein>
    <submittedName>
        <fullName evidence="2">Uncharacterized protein</fullName>
    </submittedName>
</protein>
<keyword evidence="1" id="KW-1133">Transmembrane helix</keyword>
<dbReference type="RefSeq" id="WP_169656380.1">
    <property type="nucleotide sequence ID" value="NZ_JABANE010000018.1"/>
</dbReference>
<organism evidence="2 3">
    <name type="scientific">Flammeovirga aprica JL-4</name>
    <dbReference type="NCBI Taxonomy" id="694437"/>
    <lineage>
        <taxon>Bacteria</taxon>
        <taxon>Pseudomonadati</taxon>
        <taxon>Bacteroidota</taxon>
        <taxon>Cytophagia</taxon>
        <taxon>Cytophagales</taxon>
        <taxon>Flammeovirgaceae</taxon>
        <taxon>Flammeovirga</taxon>
    </lineage>
</organism>
<keyword evidence="1" id="KW-0472">Membrane</keyword>
<evidence type="ECO:0000256" key="1">
    <source>
        <dbReference type="SAM" id="Phobius"/>
    </source>
</evidence>
<sequence>MKDILDIIKGATVIIGTLGVILAGVHFGIQPKANPLQEVPQTHVYTGN</sequence>
<dbReference type="Proteomes" id="UP000576082">
    <property type="component" value="Unassembled WGS sequence"/>
</dbReference>